<keyword evidence="20" id="KW-1185">Reference proteome</keyword>
<dbReference type="RefSeq" id="WP_114337978.1">
    <property type="nucleotide sequence ID" value="NZ_QPID01000004.1"/>
</dbReference>
<feature type="domain" description="Indole-3-glycerol phosphate synthase" evidence="17">
    <location>
        <begin position="6"/>
        <end position="253"/>
    </location>
</feature>
<evidence type="ECO:0000256" key="8">
    <source>
        <dbReference type="ARBA" id="ARBA00022793"/>
    </source>
</evidence>
<keyword evidence="12 15" id="KW-0456">Lyase</keyword>
<evidence type="ECO:0000313" key="20">
    <source>
        <dbReference type="Proteomes" id="UP000252558"/>
    </source>
</evidence>
<evidence type="ECO:0000256" key="12">
    <source>
        <dbReference type="ARBA" id="ARBA00023239"/>
    </source>
</evidence>
<evidence type="ECO:0000256" key="14">
    <source>
        <dbReference type="ARBA" id="ARBA00025592"/>
    </source>
</evidence>
<dbReference type="InterPro" id="IPR001240">
    <property type="entry name" value="PRAI_dom"/>
</dbReference>
<dbReference type="InterPro" id="IPR013798">
    <property type="entry name" value="Indole-3-glycerol_P_synth_dom"/>
</dbReference>
<dbReference type="NCBIfam" id="NF006945">
    <property type="entry name" value="PRK09427.1"/>
    <property type="match status" value="1"/>
</dbReference>
<dbReference type="PROSITE" id="PS00614">
    <property type="entry name" value="IGPS"/>
    <property type="match status" value="1"/>
</dbReference>
<keyword evidence="8 15" id="KW-0210">Decarboxylase</keyword>
<keyword evidence="10 15" id="KW-0057">Aromatic amino acid biosynthesis</keyword>
<accession>A0A368NM18</accession>
<dbReference type="GO" id="GO:0004425">
    <property type="term" value="F:indole-3-glycerol-phosphate synthase activity"/>
    <property type="evidence" value="ECO:0007669"/>
    <property type="project" value="UniProtKB-UniRule"/>
</dbReference>
<evidence type="ECO:0000256" key="3">
    <source>
        <dbReference type="ARBA" id="ARBA00004664"/>
    </source>
</evidence>
<evidence type="ECO:0000256" key="15">
    <source>
        <dbReference type="HAMAP-Rule" id="MF_00134"/>
    </source>
</evidence>
<dbReference type="GO" id="GO:0000162">
    <property type="term" value="P:L-tryptophan biosynthetic process"/>
    <property type="evidence" value="ECO:0007669"/>
    <property type="project" value="UniProtKB-UniRule"/>
</dbReference>
<dbReference type="AlphaFoldDB" id="A0A368NM18"/>
<dbReference type="HAMAP" id="MF_00134_B">
    <property type="entry name" value="IGPS_B"/>
    <property type="match status" value="1"/>
</dbReference>
<keyword evidence="7 15" id="KW-0028">Amino-acid biosynthesis</keyword>
<protein>
    <recommendedName>
        <fullName evidence="15 16">Multifunctional fusion protein</fullName>
    </recommendedName>
    <domain>
        <recommendedName>
            <fullName evidence="15">Indole-3-glycerol phosphate synthase</fullName>
            <shortName evidence="15">IGPS</shortName>
            <ecNumber evidence="15">4.1.1.48</ecNumber>
        </recommendedName>
    </domain>
    <domain>
        <recommendedName>
            <fullName evidence="16">N-(5'-phosphoribosyl)anthranilate isomerase</fullName>
            <shortName evidence="16">PRAI</shortName>
            <ecNumber evidence="16">5.3.1.24</ecNumber>
        </recommendedName>
    </domain>
</protein>
<evidence type="ECO:0000256" key="1">
    <source>
        <dbReference type="ARBA" id="ARBA00001164"/>
    </source>
</evidence>
<dbReference type="HAMAP" id="MF_00135">
    <property type="entry name" value="PRAI"/>
    <property type="match status" value="1"/>
</dbReference>
<dbReference type="InterPro" id="IPR011060">
    <property type="entry name" value="RibuloseP-bd_barrel"/>
</dbReference>
<dbReference type="UniPathway" id="UPA00035">
    <property type="reaction ID" value="UER00042"/>
</dbReference>
<comment type="similarity">
    <text evidence="16">Belongs to the TrpF family.</text>
</comment>
<dbReference type="InterPro" id="IPR013785">
    <property type="entry name" value="Aldolase_TIM"/>
</dbReference>
<evidence type="ECO:0000256" key="10">
    <source>
        <dbReference type="ARBA" id="ARBA00023141"/>
    </source>
</evidence>
<reference evidence="19 20" key="1">
    <citation type="submission" date="2018-07" db="EMBL/GenBank/DDBJ databases">
        <title>Corallincola holothuriorum sp. nov., a new facultative anaerobe isolated from sea cucumber Apostichopus japonicus.</title>
        <authorList>
            <person name="Xia H."/>
        </authorList>
    </citation>
    <scope>NUCLEOTIDE SEQUENCE [LARGE SCALE GENOMIC DNA]</scope>
    <source>
        <strain evidence="19 20">C4</strain>
    </source>
</reference>
<evidence type="ECO:0000256" key="6">
    <source>
        <dbReference type="ARBA" id="ARBA00009847"/>
    </source>
</evidence>
<dbReference type="PANTHER" id="PTHR22854">
    <property type="entry name" value="TRYPTOPHAN BIOSYNTHESIS PROTEIN"/>
    <property type="match status" value="1"/>
</dbReference>
<comment type="pathway">
    <text evidence="3 16">Amino-acid biosynthesis; L-tryptophan biosynthesis; L-tryptophan from chorismate: step 3/5.</text>
</comment>
<organism evidence="19 20">
    <name type="scientific">Corallincola holothuriorum</name>
    <dbReference type="NCBI Taxonomy" id="2282215"/>
    <lineage>
        <taxon>Bacteria</taxon>
        <taxon>Pseudomonadati</taxon>
        <taxon>Pseudomonadota</taxon>
        <taxon>Gammaproteobacteria</taxon>
        <taxon>Alteromonadales</taxon>
        <taxon>Psychromonadaceae</taxon>
        <taxon>Corallincola</taxon>
    </lineage>
</organism>
<feature type="domain" description="N-(5'phosphoribosyl) anthranilate isomerase (PRAI)" evidence="18">
    <location>
        <begin position="259"/>
        <end position="452"/>
    </location>
</feature>
<dbReference type="OrthoDB" id="9804217at2"/>
<evidence type="ECO:0000256" key="5">
    <source>
        <dbReference type="ARBA" id="ARBA00007902"/>
    </source>
</evidence>
<name>A0A368NM18_9GAMM</name>
<comment type="catalytic activity">
    <reaction evidence="2 15">
        <text>1-(2-carboxyphenylamino)-1-deoxy-D-ribulose 5-phosphate + H(+) = (1S,2R)-1-C-(indol-3-yl)glycerol 3-phosphate + CO2 + H2O</text>
        <dbReference type="Rhea" id="RHEA:23476"/>
        <dbReference type="ChEBI" id="CHEBI:15377"/>
        <dbReference type="ChEBI" id="CHEBI:15378"/>
        <dbReference type="ChEBI" id="CHEBI:16526"/>
        <dbReference type="ChEBI" id="CHEBI:58613"/>
        <dbReference type="ChEBI" id="CHEBI:58866"/>
        <dbReference type="EC" id="4.1.1.48"/>
    </reaction>
</comment>
<comment type="function">
    <text evidence="14">Bifunctional enzyme that catalyzes two sequential steps of tryptophan biosynthetic pathway. The first reaction is catalyzed by the isomerase, coded by the TrpF domain; the second reaction is catalyzed by the synthase, coded by the TrpC domain.</text>
</comment>
<gene>
    <name evidence="15" type="primary">trpC</name>
    <name evidence="16" type="synonym">trpF</name>
    <name evidence="19" type="ORF">DU002_08690</name>
</gene>
<evidence type="ECO:0000313" key="19">
    <source>
        <dbReference type="EMBL" id="RCU50489.1"/>
    </source>
</evidence>
<dbReference type="InterPro" id="IPR001468">
    <property type="entry name" value="Indole-3-GlycerolPSynthase_CS"/>
</dbReference>
<evidence type="ECO:0000256" key="9">
    <source>
        <dbReference type="ARBA" id="ARBA00022822"/>
    </source>
</evidence>
<dbReference type="EMBL" id="QPID01000004">
    <property type="protein sequence ID" value="RCU50489.1"/>
    <property type="molecule type" value="Genomic_DNA"/>
</dbReference>
<sequence>MTETVLDRIVKDKRELLVELKLQRPLDTFIDQLIPSDRSFYDALSEPNAGFILECKKASPSKGLIRPEFELDYIASVYTKYAAAISVLTDEKYFQGKLAYLKQVRDQVTQPVLHKDFIVDPYQIYLGRLHGSDAVLLMLSVLDDEEYKSLHQVADSLQVDVLTEVSNQEEMNRAIALGSKVIGINNRNLRDLSISLDKTKFFAPQVPDDRIVISESGIYQNSEVRELATYVDGFLVGSSLMSQPDVDMACRNLIFGHHKVCGLTHKTQAELVKENGATYGGLIFFSGSPRAVSEQQAAEITTVDGLKFVGVFVNESPEKMAALANELPLSAVQLHGDEDSSIVELLRPLLPEGCEIWKAHRIAEALPDFGSWPVDRHLVDTYHKESFGGVGRRFNWELLNGYDNVSELFLAGGLAPENAEKALAIGTFGLDFNSGVETAPGEKSAVKLAQLRQVLRDY</sequence>
<dbReference type="EC" id="4.1.1.48" evidence="15"/>
<dbReference type="Pfam" id="PF00697">
    <property type="entry name" value="PRAI"/>
    <property type="match status" value="1"/>
</dbReference>
<dbReference type="GO" id="GO:0004640">
    <property type="term" value="F:phosphoribosylanthranilate isomerase activity"/>
    <property type="evidence" value="ECO:0007669"/>
    <property type="project" value="UniProtKB-UniRule"/>
</dbReference>
<dbReference type="Pfam" id="PF00218">
    <property type="entry name" value="IGPS"/>
    <property type="match status" value="1"/>
</dbReference>
<evidence type="ECO:0000259" key="18">
    <source>
        <dbReference type="Pfam" id="PF00697"/>
    </source>
</evidence>
<dbReference type="FunFam" id="3.20.20.70:FF:000024">
    <property type="entry name" value="Indole-3-glycerol phosphate synthase"/>
    <property type="match status" value="1"/>
</dbReference>
<comment type="pathway">
    <text evidence="4 15">Amino-acid biosynthesis; L-tryptophan biosynthesis; L-tryptophan from chorismate: step 4/5.</text>
</comment>
<dbReference type="SUPFAM" id="SSF51366">
    <property type="entry name" value="Ribulose-phoshate binding barrel"/>
    <property type="match status" value="2"/>
</dbReference>
<evidence type="ECO:0000256" key="16">
    <source>
        <dbReference type="HAMAP-Rule" id="MF_00135"/>
    </source>
</evidence>
<comment type="similarity">
    <text evidence="5">In the N-terminal section; belongs to the TrpC family.</text>
</comment>
<dbReference type="InterPro" id="IPR045186">
    <property type="entry name" value="Indole-3-glycerol_P_synth"/>
</dbReference>
<comment type="catalytic activity">
    <reaction evidence="1 16">
        <text>N-(5-phospho-beta-D-ribosyl)anthranilate = 1-(2-carboxyphenylamino)-1-deoxy-D-ribulose 5-phosphate</text>
        <dbReference type="Rhea" id="RHEA:21540"/>
        <dbReference type="ChEBI" id="CHEBI:18277"/>
        <dbReference type="ChEBI" id="CHEBI:58613"/>
        <dbReference type="EC" id="5.3.1.24"/>
    </reaction>
</comment>
<evidence type="ECO:0000256" key="7">
    <source>
        <dbReference type="ARBA" id="ARBA00022605"/>
    </source>
</evidence>
<keyword evidence="9 15" id="KW-0822">Tryptophan biosynthesis</keyword>
<comment type="similarity">
    <text evidence="15">Belongs to the TrpC family.</text>
</comment>
<dbReference type="EC" id="5.3.1.24" evidence="16"/>
<dbReference type="PANTHER" id="PTHR22854:SF2">
    <property type="entry name" value="INDOLE-3-GLYCEROL-PHOSPHATE SYNTHASE"/>
    <property type="match status" value="1"/>
</dbReference>
<dbReference type="Proteomes" id="UP000252558">
    <property type="component" value="Unassembled WGS sequence"/>
</dbReference>
<dbReference type="CDD" id="cd00331">
    <property type="entry name" value="IGPS"/>
    <property type="match status" value="1"/>
</dbReference>
<evidence type="ECO:0000256" key="11">
    <source>
        <dbReference type="ARBA" id="ARBA00023235"/>
    </source>
</evidence>
<evidence type="ECO:0000256" key="13">
    <source>
        <dbReference type="ARBA" id="ARBA00023268"/>
    </source>
</evidence>
<evidence type="ECO:0000256" key="4">
    <source>
        <dbReference type="ARBA" id="ARBA00004696"/>
    </source>
</evidence>
<dbReference type="CDD" id="cd00405">
    <property type="entry name" value="PRAI"/>
    <property type="match status" value="1"/>
</dbReference>
<proteinExistence type="inferred from homology"/>
<comment type="caution">
    <text evidence="19">The sequence shown here is derived from an EMBL/GenBank/DDBJ whole genome shotgun (WGS) entry which is preliminary data.</text>
</comment>
<evidence type="ECO:0000259" key="17">
    <source>
        <dbReference type="Pfam" id="PF00218"/>
    </source>
</evidence>
<comment type="similarity">
    <text evidence="6">In the C-terminal section; belongs to the TrpF family.</text>
</comment>
<keyword evidence="11 16" id="KW-0413">Isomerase</keyword>
<dbReference type="Gene3D" id="3.20.20.70">
    <property type="entry name" value="Aldolase class I"/>
    <property type="match status" value="2"/>
</dbReference>
<evidence type="ECO:0000256" key="2">
    <source>
        <dbReference type="ARBA" id="ARBA00001633"/>
    </source>
</evidence>
<keyword evidence="13" id="KW-0511">Multifunctional enzyme</keyword>